<dbReference type="PROSITE" id="PS50939">
    <property type="entry name" value="CYTOCHROME_B561"/>
    <property type="match status" value="1"/>
</dbReference>
<evidence type="ECO:0000256" key="11">
    <source>
        <dbReference type="SAM" id="SignalP"/>
    </source>
</evidence>
<evidence type="ECO:0000256" key="2">
    <source>
        <dbReference type="ARBA" id="ARBA00022448"/>
    </source>
</evidence>
<protein>
    <recommendedName>
        <fullName evidence="8">Cytochrome b561 and DOMON domain-containing protein</fullName>
    </recommendedName>
</protein>
<keyword evidence="6 10" id="KW-1133">Transmembrane helix</keyword>
<keyword evidence="3 10" id="KW-0812">Transmembrane</keyword>
<name>A0A8T0I6D6_CERPU</name>
<dbReference type="AlphaFoldDB" id="A0A8T0I6D6"/>
<feature type="transmembrane region" description="Helical" evidence="10">
    <location>
        <begin position="229"/>
        <end position="246"/>
    </location>
</feature>
<dbReference type="GO" id="GO:0016020">
    <property type="term" value="C:membrane"/>
    <property type="evidence" value="ECO:0007669"/>
    <property type="project" value="UniProtKB-SubCell"/>
</dbReference>
<feature type="chain" id="PRO_5035915966" description="Cytochrome b561 and DOMON domain-containing protein" evidence="11">
    <location>
        <begin position="31"/>
        <end position="403"/>
    </location>
</feature>
<gene>
    <name evidence="14" type="ORF">KC19_4G040600</name>
</gene>
<keyword evidence="9" id="KW-0479">Metal-binding</keyword>
<dbReference type="SMART" id="SM00664">
    <property type="entry name" value="DoH"/>
    <property type="match status" value="1"/>
</dbReference>
<dbReference type="PIRSF" id="PIRSF037471">
    <property type="entry name" value="UCP037471"/>
    <property type="match status" value="1"/>
</dbReference>
<feature type="signal peptide" evidence="11">
    <location>
        <begin position="1"/>
        <end position="30"/>
    </location>
</feature>
<dbReference type="InterPro" id="IPR017214">
    <property type="entry name" value="UCP037471"/>
</dbReference>
<evidence type="ECO:0000313" key="15">
    <source>
        <dbReference type="Proteomes" id="UP000822688"/>
    </source>
</evidence>
<proteinExistence type="predicted"/>
<feature type="binding site" description="axial binding residue" evidence="9">
    <location>
        <position position="326"/>
    </location>
    <ligand>
        <name>heme b</name>
        <dbReference type="ChEBI" id="CHEBI:60344"/>
        <label>1</label>
    </ligand>
    <ligandPart>
        <name>Fe</name>
        <dbReference type="ChEBI" id="CHEBI:18248"/>
    </ligandPart>
</feature>
<comment type="caution">
    <text evidence="14">The sequence shown here is derived from an EMBL/GenBank/DDBJ whole genome shotgun (WGS) entry which is preliminary data.</text>
</comment>
<feature type="domain" description="DOMON" evidence="12">
    <location>
        <begin position="63"/>
        <end position="182"/>
    </location>
</feature>
<dbReference type="Gene3D" id="1.20.120.1770">
    <property type="match status" value="1"/>
</dbReference>
<evidence type="ECO:0000256" key="9">
    <source>
        <dbReference type="PIRSR" id="PIRSR037471-1"/>
    </source>
</evidence>
<evidence type="ECO:0000256" key="6">
    <source>
        <dbReference type="ARBA" id="ARBA00022989"/>
    </source>
</evidence>
<keyword evidence="15" id="KW-1185">Reference proteome</keyword>
<keyword evidence="5 8" id="KW-0249">Electron transport</keyword>
<dbReference type="OrthoDB" id="19261at2759"/>
<evidence type="ECO:0000256" key="10">
    <source>
        <dbReference type="SAM" id="Phobius"/>
    </source>
</evidence>
<evidence type="ECO:0000256" key="1">
    <source>
        <dbReference type="ARBA" id="ARBA00004370"/>
    </source>
</evidence>
<evidence type="ECO:0000256" key="8">
    <source>
        <dbReference type="PIRNR" id="PIRNR037471"/>
    </source>
</evidence>
<dbReference type="SMART" id="SM00665">
    <property type="entry name" value="B561"/>
    <property type="match status" value="1"/>
</dbReference>
<evidence type="ECO:0000256" key="7">
    <source>
        <dbReference type="ARBA" id="ARBA00023136"/>
    </source>
</evidence>
<evidence type="ECO:0000256" key="4">
    <source>
        <dbReference type="ARBA" id="ARBA00022729"/>
    </source>
</evidence>
<evidence type="ECO:0000313" key="14">
    <source>
        <dbReference type="EMBL" id="KAG0578667.1"/>
    </source>
</evidence>
<accession>A0A8T0I6D6</accession>
<keyword evidence="7 8" id="KW-0472">Membrane</keyword>
<dbReference type="Proteomes" id="UP000822688">
    <property type="component" value="Chromosome 4"/>
</dbReference>
<evidence type="ECO:0000256" key="3">
    <source>
        <dbReference type="ARBA" id="ARBA00022692"/>
    </source>
</evidence>
<comment type="subcellular location">
    <subcellularLocation>
        <location evidence="1">Membrane</location>
    </subcellularLocation>
</comment>
<dbReference type="InterPro" id="IPR006593">
    <property type="entry name" value="Cyt_b561/ferric_Rdtase_TM"/>
</dbReference>
<organism evidence="14 15">
    <name type="scientific">Ceratodon purpureus</name>
    <name type="common">Fire moss</name>
    <name type="synonym">Dicranum purpureum</name>
    <dbReference type="NCBI Taxonomy" id="3225"/>
    <lineage>
        <taxon>Eukaryota</taxon>
        <taxon>Viridiplantae</taxon>
        <taxon>Streptophyta</taxon>
        <taxon>Embryophyta</taxon>
        <taxon>Bryophyta</taxon>
        <taxon>Bryophytina</taxon>
        <taxon>Bryopsida</taxon>
        <taxon>Dicranidae</taxon>
        <taxon>Pseudoditrichales</taxon>
        <taxon>Ditrichaceae</taxon>
        <taxon>Ceratodon</taxon>
    </lineage>
</organism>
<feature type="binding site" description="axial binding residue" evidence="9">
    <location>
        <position position="224"/>
    </location>
    <ligand>
        <name>heme b</name>
        <dbReference type="ChEBI" id="CHEBI:60344"/>
        <label>1</label>
    </ligand>
    <ligandPart>
        <name>Fe</name>
        <dbReference type="ChEBI" id="CHEBI:18248"/>
    </ligandPart>
</feature>
<dbReference type="GO" id="GO:0046872">
    <property type="term" value="F:metal ion binding"/>
    <property type="evidence" value="ECO:0007669"/>
    <property type="project" value="UniProtKB-KW"/>
</dbReference>
<evidence type="ECO:0000259" key="12">
    <source>
        <dbReference type="PROSITE" id="PS50836"/>
    </source>
</evidence>
<comment type="cofactor">
    <cofactor evidence="8">
        <name>heme b</name>
        <dbReference type="ChEBI" id="CHEBI:60344"/>
    </cofactor>
    <text evidence="8">Binds 2 heme b groups non-covalently.</text>
</comment>
<dbReference type="EMBL" id="CM026424">
    <property type="protein sequence ID" value="KAG0578667.1"/>
    <property type="molecule type" value="Genomic_DNA"/>
</dbReference>
<feature type="binding site" description="axial binding residue" evidence="9">
    <location>
        <position position="257"/>
    </location>
    <ligand>
        <name>heme b</name>
        <dbReference type="ChEBI" id="CHEBI:60344"/>
        <label>1</label>
    </ligand>
    <ligandPart>
        <name>Fe</name>
        <dbReference type="ChEBI" id="CHEBI:18248"/>
    </ligandPart>
</feature>
<evidence type="ECO:0000259" key="13">
    <source>
        <dbReference type="PROSITE" id="PS50939"/>
    </source>
</evidence>
<keyword evidence="4 11" id="KW-0732">Signal</keyword>
<dbReference type="CDD" id="cd08760">
    <property type="entry name" value="Cyt_b561_FRRS1_like"/>
    <property type="match status" value="1"/>
</dbReference>
<evidence type="ECO:0000256" key="5">
    <source>
        <dbReference type="ARBA" id="ARBA00022982"/>
    </source>
</evidence>
<dbReference type="PANTHER" id="PTHR23130">
    <property type="entry name" value="CYTOCHROME B561 AND DOMON DOMAIN-CONTAINING PROTEIN"/>
    <property type="match status" value="1"/>
</dbReference>
<feature type="transmembrane region" description="Helical" evidence="10">
    <location>
        <begin position="324"/>
        <end position="345"/>
    </location>
</feature>
<feature type="transmembrane region" description="Helical" evidence="10">
    <location>
        <begin position="293"/>
        <end position="312"/>
    </location>
</feature>
<keyword evidence="2 8" id="KW-0813">Transport</keyword>
<dbReference type="PANTHER" id="PTHR23130:SF171">
    <property type="entry name" value="OS01G0895300 PROTEIN"/>
    <property type="match status" value="1"/>
</dbReference>
<feature type="binding site" description="axial binding residue" evidence="9">
    <location>
        <position position="290"/>
    </location>
    <ligand>
        <name>heme b</name>
        <dbReference type="ChEBI" id="CHEBI:60344"/>
        <label>1</label>
    </ligand>
    <ligandPart>
        <name>Fe</name>
        <dbReference type="ChEBI" id="CHEBI:18248"/>
    </ligandPart>
</feature>
<feature type="transmembrane region" description="Helical" evidence="10">
    <location>
        <begin position="253"/>
        <end position="273"/>
    </location>
</feature>
<feature type="domain" description="Cytochrome b561" evidence="13">
    <location>
        <begin position="191"/>
        <end position="378"/>
    </location>
</feature>
<sequence length="403" mass="43530">MAKDMRSRDFGASKLAIWLWCVAITVLSLALPASSQGCNTDLTSKVTKFSTANLLCKNYPVGANQFYIWALKDNATQVTSIVYAAPLTTNYWAGLGFSADGTMVGSTALISTLNDAGVPVATVYSLNGRSTSQVVATGNGLSFVGGPPGATYDQASQTVYVSMQVDFANSTAKPTFLLMAYGRQLAGGQLAQHDSRISTSAQFLSGVVAPPSAASTLDHKAKIHGSLNILGWGLLLPIGAMVARYGRGFDPAWFYTHIAFQITGFACIIAGVATGVELTKDIQPKQLNGHRGLGIFIFALAILQVLAVVLRPKKDAKVRKYWNWYHHWVGRLALFLAVINIFVGLKMGNAERDFKVGYISILAIELVAFVILEILLWLRWNRQRPSQQTSPPEDQAFQFGGGV</sequence>
<reference evidence="14" key="1">
    <citation type="submission" date="2020-06" db="EMBL/GenBank/DDBJ databases">
        <title>WGS assembly of Ceratodon purpureus strain R40.</title>
        <authorList>
            <person name="Carey S.B."/>
            <person name="Jenkins J."/>
            <person name="Shu S."/>
            <person name="Lovell J.T."/>
            <person name="Sreedasyam A."/>
            <person name="Maumus F."/>
            <person name="Tiley G.P."/>
            <person name="Fernandez-Pozo N."/>
            <person name="Barry K."/>
            <person name="Chen C."/>
            <person name="Wang M."/>
            <person name="Lipzen A."/>
            <person name="Daum C."/>
            <person name="Saski C.A."/>
            <person name="Payton A.C."/>
            <person name="Mcbreen J.C."/>
            <person name="Conrad R.E."/>
            <person name="Kollar L.M."/>
            <person name="Olsson S."/>
            <person name="Huttunen S."/>
            <person name="Landis J.B."/>
            <person name="Wickett N.J."/>
            <person name="Johnson M.G."/>
            <person name="Rensing S.A."/>
            <person name="Grimwood J."/>
            <person name="Schmutz J."/>
            <person name="Mcdaniel S.F."/>
        </authorList>
    </citation>
    <scope>NUCLEOTIDE SEQUENCE</scope>
    <source>
        <strain evidence="14">R40</strain>
    </source>
</reference>
<dbReference type="PROSITE" id="PS50836">
    <property type="entry name" value="DOMON"/>
    <property type="match status" value="1"/>
</dbReference>
<dbReference type="Pfam" id="PF03188">
    <property type="entry name" value="Cytochrom_B561"/>
    <property type="match status" value="1"/>
</dbReference>
<dbReference type="InterPro" id="IPR005018">
    <property type="entry name" value="DOMON_domain"/>
</dbReference>
<keyword evidence="9" id="KW-0408">Iron</keyword>
<feature type="transmembrane region" description="Helical" evidence="10">
    <location>
        <begin position="357"/>
        <end position="378"/>
    </location>
</feature>